<dbReference type="InterPro" id="IPR012610">
    <property type="entry name" value="SASP_SspH"/>
</dbReference>
<reference evidence="5 6" key="1">
    <citation type="submission" date="2020-08" db="EMBL/GenBank/DDBJ databases">
        <title>Genomic Encyclopedia of Type Strains, Phase IV (KMG-IV): sequencing the most valuable type-strain genomes for metagenomic binning, comparative biology and taxonomic classification.</title>
        <authorList>
            <person name="Goeker M."/>
        </authorList>
    </citation>
    <scope>NUCLEOTIDE SEQUENCE [LARGE SCALE GENOMIC DNA]</scope>
    <source>
        <strain evidence="5 6">DSM 105481</strain>
    </source>
</reference>
<protein>
    <recommendedName>
        <fullName evidence="4">Small, acid-soluble spore protein H</fullName>
        <shortName evidence="4">SASP H</shortName>
    </recommendedName>
</protein>
<keyword evidence="3 4" id="KW-0749">Sporulation</keyword>
<gene>
    <name evidence="4" type="primary">sspH</name>
    <name evidence="5" type="ORF">HNP81_001350</name>
</gene>
<dbReference type="RefSeq" id="WP_182502014.1">
    <property type="nucleotide sequence ID" value="NZ_JACJHX010000003.1"/>
</dbReference>
<dbReference type="HAMAP" id="MF_00667">
    <property type="entry name" value="SspH"/>
    <property type="match status" value="1"/>
</dbReference>
<accession>A0ABR6CM07</accession>
<evidence type="ECO:0000256" key="1">
    <source>
        <dbReference type="ARBA" id="ARBA00004288"/>
    </source>
</evidence>
<dbReference type="NCBIfam" id="NF002867">
    <property type="entry name" value="PRK03174.1"/>
    <property type="match status" value="1"/>
</dbReference>
<evidence type="ECO:0000256" key="2">
    <source>
        <dbReference type="ARBA" id="ARBA00006573"/>
    </source>
</evidence>
<comment type="subcellular location">
    <subcellularLocation>
        <location evidence="1 4">Spore core</location>
    </subcellularLocation>
</comment>
<comment type="induction">
    <text evidence="4">Expressed only in the forespore compartment of sporulating cells.</text>
</comment>
<comment type="caution">
    <text evidence="5">The sequence shown here is derived from an EMBL/GenBank/DDBJ whole genome shotgun (WGS) entry which is preliminary data.</text>
</comment>
<name>A0ABR6CM07_9BACI</name>
<evidence type="ECO:0000256" key="3">
    <source>
        <dbReference type="ARBA" id="ARBA00022969"/>
    </source>
</evidence>
<dbReference type="NCBIfam" id="TIGR02861">
    <property type="entry name" value="SASP_H"/>
    <property type="match status" value="1"/>
</dbReference>
<evidence type="ECO:0000313" key="5">
    <source>
        <dbReference type="EMBL" id="MBA9026065.1"/>
    </source>
</evidence>
<proteinExistence type="evidence at transcript level"/>
<dbReference type="Proteomes" id="UP000626697">
    <property type="component" value="Unassembled WGS sequence"/>
</dbReference>
<sequence length="59" mass="6752">MNKQRAQEIAASPVMANVTYNGVPIYIQNVDENNEIARIYPLDEPKKEQDIPLSNLKEH</sequence>
<evidence type="ECO:0000256" key="4">
    <source>
        <dbReference type="HAMAP-Rule" id="MF_00667"/>
    </source>
</evidence>
<comment type="similarity">
    <text evidence="2 4">Belongs to the SspH family.</text>
</comment>
<organism evidence="5 6">
    <name type="scientific">Peribacillus huizhouensis</name>
    <dbReference type="NCBI Taxonomy" id="1501239"/>
    <lineage>
        <taxon>Bacteria</taxon>
        <taxon>Bacillati</taxon>
        <taxon>Bacillota</taxon>
        <taxon>Bacilli</taxon>
        <taxon>Bacillales</taxon>
        <taxon>Bacillaceae</taxon>
        <taxon>Peribacillus</taxon>
    </lineage>
</organism>
<evidence type="ECO:0000313" key="6">
    <source>
        <dbReference type="Proteomes" id="UP000626697"/>
    </source>
</evidence>
<dbReference type="EMBL" id="JACJHX010000003">
    <property type="protein sequence ID" value="MBA9026065.1"/>
    <property type="molecule type" value="Genomic_DNA"/>
</dbReference>
<keyword evidence="6" id="KW-1185">Reference proteome</keyword>
<dbReference type="Pfam" id="PF08141">
    <property type="entry name" value="SspH"/>
    <property type="match status" value="1"/>
</dbReference>